<dbReference type="InterPro" id="IPR024185">
    <property type="entry name" value="FTHF_cligase-like_sf"/>
</dbReference>
<dbReference type="RefSeq" id="WP_188405461.1">
    <property type="nucleotide sequence ID" value="NZ_BMGL01000004.1"/>
</dbReference>
<dbReference type="GO" id="GO:0009396">
    <property type="term" value="P:folic acid-containing compound biosynthetic process"/>
    <property type="evidence" value="ECO:0007669"/>
    <property type="project" value="TreeGrafter"/>
</dbReference>
<dbReference type="SUPFAM" id="SSF100950">
    <property type="entry name" value="NagB/RpiA/CoA transferase-like"/>
    <property type="match status" value="1"/>
</dbReference>
<comment type="similarity">
    <text evidence="1 5">Belongs to the 5-formyltetrahydrofolate cyclo-ligase family.</text>
</comment>
<evidence type="ECO:0000256" key="3">
    <source>
        <dbReference type="ARBA" id="ARBA00022840"/>
    </source>
</evidence>
<keyword evidence="3 4" id="KW-0067">ATP-binding</keyword>
<dbReference type="PIRSF" id="PIRSF006806">
    <property type="entry name" value="FTHF_cligase"/>
    <property type="match status" value="1"/>
</dbReference>
<evidence type="ECO:0000256" key="2">
    <source>
        <dbReference type="ARBA" id="ARBA00022741"/>
    </source>
</evidence>
<accession>A0A916ZQ46</accession>
<comment type="catalytic activity">
    <reaction evidence="5">
        <text>(6S)-5-formyl-5,6,7,8-tetrahydrofolate + ATP = (6R)-5,10-methenyltetrahydrofolate + ADP + phosphate</text>
        <dbReference type="Rhea" id="RHEA:10488"/>
        <dbReference type="ChEBI" id="CHEBI:30616"/>
        <dbReference type="ChEBI" id="CHEBI:43474"/>
        <dbReference type="ChEBI" id="CHEBI:57455"/>
        <dbReference type="ChEBI" id="CHEBI:57457"/>
        <dbReference type="ChEBI" id="CHEBI:456216"/>
        <dbReference type="EC" id="6.3.3.2"/>
    </reaction>
</comment>
<dbReference type="Pfam" id="PF01812">
    <property type="entry name" value="5-FTHF_cyc-lig"/>
    <property type="match status" value="1"/>
</dbReference>
<dbReference type="GO" id="GO:0035999">
    <property type="term" value="P:tetrahydrofolate interconversion"/>
    <property type="evidence" value="ECO:0007669"/>
    <property type="project" value="TreeGrafter"/>
</dbReference>
<protein>
    <recommendedName>
        <fullName evidence="5">5-formyltetrahydrofolate cyclo-ligase</fullName>
        <ecNumber evidence="5">6.3.3.2</ecNumber>
    </recommendedName>
</protein>
<evidence type="ECO:0000256" key="1">
    <source>
        <dbReference type="ARBA" id="ARBA00010638"/>
    </source>
</evidence>
<comment type="cofactor">
    <cofactor evidence="5">
        <name>Mg(2+)</name>
        <dbReference type="ChEBI" id="CHEBI:18420"/>
    </cofactor>
</comment>
<dbReference type="GO" id="GO:0046872">
    <property type="term" value="F:metal ion binding"/>
    <property type="evidence" value="ECO:0007669"/>
    <property type="project" value="UniProtKB-KW"/>
</dbReference>
<evidence type="ECO:0000256" key="5">
    <source>
        <dbReference type="RuleBase" id="RU361279"/>
    </source>
</evidence>
<sequence>MDKTAARSFFKSKRKALTKLQIEDLSLQIANRIVKLPIWEKEFYHLFLPIEKQKEVNTEFIMHVLQGKDKHIVISKSNFVDFTMQHFLLTDTTQIEVNKFGIPEPKNGIEIKPEQLDVIFIPLLASDSKGNRVGYGKGFYDRFLHRCKPSVLKIGLSFFEPIDHKIEGFTENDMQLNYLVTPKDTFQF</sequence>
<dbReference type="EC" id="6.3.3.2" evidence="5"/>
<proteinExistence type="inferred from homology"/>
<dbReference type="Proteomes" id="UP000599688">
    <property type="component" value="Unassembled WGS sequence"/>
</dbReference>
<evidence type="ECO:0000256" key="4">
    <source>
        <dbReference type="PIRSR" id="PIRSR006806-1"/>
    </source>
</evidence>
<keyword evidence="2 4" id="KW-0547">Nucleotide-binding</keyword>
<feature type="binding site" evidence="4">
    <location>
        <position position="48"/>
    </location>
    <ligand>
        <name>substrate</name>
    </ligand>
</feature>
<dbReference type="InterPro" id="IPR037171">
    <property type="entry name" value="NagB/RpiA_transferase-like"/>
</dbReference>
<feature type="binding site" evidence="4">
    <location>
        <begin position="3"/>
        <end position="7"/>
    </location>
    <ligand>
        <name>ATP</name>
        <dbReference type="ChEBI" id="CHEBI:30616"/>
    </ligand>
</feature>
<dbReference type="PANTHER" id="PTHR23407:SF1">
    <property type="entry name" value="5-FORMYLTETRAHYDROFOLATE CYCLO-LIGASE"/>
    <property type="match status" value="1"/>
</dbReference>
<dbReference type="PANTHER" id="PTHR23407">
    <property type="entry name" value="ATPASE INHIBITOR/5-FORMYLTETRAHYDROFOLATE CYCLO-LIGASE"/>
    <property type="match status" value="1"/>
</dbReference>
<dbReference type="Gene3D" id="3.40.50.10420">
    <property type="entry name" value="NagB/RpiA/CoA transferase-like"/>
    <property type="match status" value="1"/>
</dbReference>
<dbReference type="InterPro" id="IPR002698">
    <property type="entry name" value="FTHF_cligase"/>
</dbReference>
<dbReference type="GO" id="GO:0030272">
    <property type="term" value="F:5-formyltetrahydrofolate cyclo-ligase activity"/>
    <property type="evidence" value="ECO:0007669"/>
    <property type="project" value="UniProtKB-EC"/>
</dbReference>
<feature type="binding site" evidence="4">
    <location>
        <begin position="132"/>
        <end position="140"/>
    </location>
    <ligand>
        <name>ATP</name>
        <dbReference type="ChEBI" id="CHEBI:30616"/>
    </ligand>
</feature>
<gene>
    <name evidence="6" type="primary">ygfA</name>
    <name evidence="6" type="ORF">GCM10010831_07680</name>
</gene>
<dbReference type="AlphaFoldDB" id="A0A916ZQ46"/>
<dbReference type="NCBIfam" id="TIGR02727">
    <property type="entry name" value="MTHFS_bact"/>
    <property type="match status" value="1"/>
</dbReference>
<evidence type="ECO:0000313" key="7">
    <source>
        <dbReference type="Proteomes" id="UP000599688"/>
    </source>
</evidence>
<evidence type="ECO:0000313" key="6">
    <source>
        <dbReference type="EMBL" id="GGE08574.1"/>
    </source>
</evidence>
<comment type="caution">
    <text evidence="6">The sequence shown here is derived from an EMBL/GenBank/DDBJ whole genome shotgun (WGS) entry which is preliminary data.</text>
</comment>
<dbReference type="EMBL" id="BMGL01000004">
    <property type="protein sequence ID" value="GGE08574.1"/>
    <property type="molecule type" value="Genomic_DNA"/>
</dbReference>
<organism evidence="6 7">
    <name type="scientific">Psychroflexus salis</name>
    <dbReference type="NCBI Taxonomy" id="1526574"/>
    <lineage>
        <taxon>Bacteria</taxon>
        <taxon>Pseudomonadati</taxon>
        <taxon>Bacteroidota</taxon>
        <taxon>Flavobacteriia</taxon>
        <taxon>Flavobacteriales</taxon>
        <taxon>Flavobacteriaceae</taxon>
        <taxon>Psychroflexus</taxon>
    </lineage>
</organism>
<keyword evidence="5" id="KW-0479">Metal-binding</keyword>
<name>A0A916ZQ46_9FLAO</name>
<reference evidence="6 7" key="1">
    <citation type="journal article" date="2014" name="Int. J. Syst. Evol. Microbiol.">
        <title>Complete genome sequence of Corynebacterium casei LMG S-19264T (=DSM 44701T), isolated from a smear-ripened cheese.</title>
        <authorList>
            <consortium name="US DOE Joint Genome Institute (JGI-PGF)"/>
            <person name="Walter F."/>
            <person name="Albersmeier A."/>
            <person name="Kalinowski J."/>
            <person name="Ruckert C."/>
        </authorList>
    </citation>
    <scope>NUCLEOTIDE SEQUENCE [LARGE SCALE GENOMIC DNA]</scope>
    <source>
        <strain evidence="6 7">CGMCC 1.12925</strain>
    </source>
</reference>
<keyword evidence="7" id="KW-1185">Reference proteome</keyword>
<dbReference type="GO" id="GO:0005524">
    <property type="term" value="F:ATP binding"/>
    <property type="evidence" value="ECO:0007669"/>
    <property type="project" value="UniProtKB-KW"/>
</dbReference>
<keyword evidence="5" id="KW-0460">Magnesium</keyword>
<feature type="binding site" evidence="4">
    <location>
        <position position="55"/>
    </location>
    <ligand>
        <name>substrate</name>
    </ligand>
</feature>